<keyword evidence="4" id="KW-1185">Reference proteome</keyword>
<organism evidence="3 4">
    <name type="scientific">Helianthus annuus</name>
    <name type="common">Common sunflower</name>
    <dbReference type="NCBI Taxonomy" id="4232"/>
    <lineage>
        <taxon>Eukaryota</taxon>
        <taxon>Viridiplantae</taxon>
        <taxon>Streptophyta</taxon>
        <taxon>Embryophyta</taxon>
        <taxon>Tracheophyta</taxon>
        <taxon>Spermatophyta</taxon>
        <taxon>Magnoliopsida</taxon>
        <taxon>eudicotyledons</taxon>
        <taxon>Gunneridae</taxon>
        <taxon>Pentapetalae</taxon>
        <taxon>asterids</taxon>
        <taxon>campanulids</taxon>
        <taxon>Asterales</taxon>
        <taxon>Asteraceae</taxon>
        <taxon>Asteroideae</taxon>
        <taxon>Heliantheae alliance</taxon>
        <taxon>Heliantheae</taxon>
        <taxon>Helianthus</taxon>
    </lineage>
</organism>
<dbReference type="AlphaFoldDB" id="A0A251STV0"/>
<dbReference type="Gramene" id="mRNA:HanXRQr2_Chr13g0597001">
    <property type="protein sequence ID" value="CDS:HanXRQr2_Chr13g0597001.1"/>
    <property type="gene ID" value="HanXRQr2_Chr13g0597001"/>
</dbReference>
<reference evidence="2" key="3">
    <citation type="submission" date="2020-06" db="EMBL/GenBank/DDBJ databases">
        <title>Helianthus annuus Genome sequencing and assembly Release 2.</title>
        <authorList>
            <person name="Gouzy J."/>
            <person name="Langlade N."/>
            <person name="Munos S."/>
        </authorList>
    </citation>
    <scope>NUCLEOTIDE SEQUENCE</scope>
    <source>
        <tissue evidence="2">Leaves</tissue>
    </source>
</reference>
<dbReference type="PANTHER" id="PTHR31066:SF71">
    <property type="entry name" value="PB1 DOMAIN-CONTAINING PROTEIN-RELATED"/>
    <property type="match status" value="1"/>
</dbReference>
<protein>
    <submittedName>
        <fullName evidence="2 3">PB1 domain-containing protein</fullName>
    </submittedName>
</protein>
<reference evidence="3" key="2">
    <citation type="submission" date="2017-02" db="EMBL/GenBank/DDBJ databases">
        <title>Sunflower complete genome.</title>
        <authorList>
            <person name="Langlade N."/>
            <person name="Munos S."/>
        </authorList>
    </citation>
    <scope>NUCLEOTIDE SEQUENCE [LARGE SCALE GENOMIC DNA]</scope>
    <source>
        <tissue evidence="3">Leaves</tissue>
    </source>
</reference>
<dbReference type="SUPFAM" id="SSF54277">
    <property type="entry name" value="CAD &amp; PB1 domains"/>
    <property type="match status" value="1"/>
</dbReference>
<feature type="domain" description="PB1" evidence="1">
    <location>
        <begin position="48"/>
        <end position="130"/>
    </location>
</feature>
<proteinExistence type="predicted"/>
<sequence>MHACTSTLSHKSAYFPNFFIRLNMATPSSSNKKIKFHYGYGGTITPSKSSGKLRYEGGTNGILNVDRGITYTELVVKLWDACGPSMLLRCKLPHDDLDSLVHGRSDEDLAYVLEEYDLCSEDLKIRAILDDTLRFSWASDQLYGFRPKDFLMQVHTIEASR</sequence>
<dbReference type="EMBL" id="CM007902">
    <property type="protein sequence ID" value="OTG02250.1"/>
    <property type="molecule type" value="Genomic_DNA"/>
</dbReference>
<dbReference type="InParanoid" id="A0A251STV0"/>
<evidence type="ECO:0000313" key="3">
    <source>
        <dbReference type="EMBL" id="OTG02250.1"/>
    </source>
</evidence>
<dbReference type="EMBL" id="MNCJ02000328">
    <property type="protein sequence ID" value="KAF5774153.1"/>
    <property type="molecule type" value="Genomic_DNA"/>
</dbReference>
<reference evidence="2 4" key="1">
    <citation type="journal article" date="2017" name="Nature">
        <title>The sunflower genome provides insights into oil metabolism, flowering and Asterid evolution.</title>
        <authorList>
            <person name="Badouin H."/>
            <person name="Gouzy J."/>
            <person name="Grassa C.J."/>
            <person name="Murat F."/>
            <person name="Staton S.E."/>
            <person name="Cottret L."/>
            <person name="Lelandais-Briere C."/>
            <person name="Owens G.L."/>
            <person name="Carrere S."/>
            <person name="Mayjonade B."/>
            <person name="Legrand L."/>
            <person name="Gill N."/>
            <person name="Kane N.C."/>
            <person name="Bowers J.E."/>
            <person name="Hubner S."/>
            <person name="Bellec A."/>
            <person name="Berard A."/>
            <person name="Berges H."/>
            <person name="Blanchet N."/>
            <person name="Boniface M.C."/>
            <person name="Brunel D."/>
            <person name="Catrice O."/>
            <person name="Chaidir N."/>
            <person name="Claudel C."/>
            <person name="Donnadieu C."/>
            <person name="Faraut T."/>
            <person name="Fievet G."/>
            <person name="Helmstetter N."/>
            <person name="King M."/>
            <person name="Knapp S.J."/>
            <person name="Lai Z."/>
            <person name="Le Paslier M.C."/>
            <person name="Lippi Y."/>
            <person name="Lorenzon L."/>
            <person name="Mandel J.R."/>
            <person name="Marage G."/>
            <person name="Marchand G."/>
            <person name="Marquand E."/>
            <person name="Bret-Mestries E."/>
            <person name="Morien E."/>
            <person name="Nambeesan S."/>
            <person name="Nguyen T."/>
            <person name="Pegot-Espagnet P."/>
            <person name="Pouilly N."/>
            <person name="Raftis F."/>
            <person name="Sallet E."/>
            <person name="Schiex T."/>
            <person name="Thomas J."/>
            <person name="Vandecasteele C."/>
            <person name="Vares D."/>
            <person name="Vear F."/>
            <person name="Vautrin S."/>
            <person name="Crespi M."/>
            <person name="Mangin B."/>
            <person name="Burke J.M."/>
            <person name="Salse J."/>
            <person name="Munos S."/>
            <person name="Vincourt P."/>
            <person name="Rieseberg L.H."/>
            <person name="Langlade N.B."/>
        </authorList>
    </citation>
    <scope>NUCLEOTIDE SEQUENCE [LARGE SCALE GENOMIC DNA]</scope>
    <source>
        <strain evidence="4">cv. SF193</strain>
        <tissue evidence="2">Leaves</tissue>
    </source>
</reference>
<accession>A0A251STV0</accession>
<dbReference type="SMART" id="SM00666">
    <property type="entry name" value="PB1"/>
    <property type="match status" value="1"/>
</dbReference>
<dbReference type="Pfam" id="PF00564">
    <property type="entry name" value="PB1"/>
    <property type="match status" value="1"/>
</dbReference>
<name>A0A251STV0_HELAN</name>
<evidence type="ECO:0000313" key="2">
    <source>
        <dbReference type="EMBL" id="KAF5774153.1"/>
    </source>
</evidence>
<dbReference type="PANTHER" id="PTHR31066">
    <property type="entry name" value="OS05G0427100 PROTEIN-RELATED"/>
    <property type="match status" value="1"/>
</dbReference>
<dbReference type="Proteomes" id="UP000215914">
    <property type="component" value="Chromosome 13"/>
</dbReference>
<dbReference type="InterPro" id="IPR000270">
    <property type="entry name" value="PB1_dom"/>
</dbReference>
<gene>
    <name evidence="3" type="ORF">HannXRQ_Chr13g0410941</name>
    <name evidence="2" type="ORF">HanXRQr2_Chr13g0597001</name>
</gene>
<evidence type="ECO:0000313" key="4">
    <source>
        <dbReference type="Proteomes" id="UP000215914"/>
    </source>
</evidence>
<dbReference type="InterPro" id="IPR053198">
    <property type="entry name" value="Gynoecium_Dev_Regulator"/>
</dbReference>
<evidence type="ECO:0000259" key="1">
    <source>
        <dbReference type="SMART" id="SM00666"/>
    </source>
</evidence>